<dbReference type="Proteomes" id="UP001152087">
    <property type="component" value="Unassembled WGS sequence"/>
</dbReference>
<keyword evidence="2" id="KW-0732">Signal</keyword>
<feature type="chain" id="PRO_5040909227" evidence="2">
    <location>
        <begin position="22"/>
        <end position="158"/>
    </location>
</feature>
<dbReference type="OrthoDB" id="10371867at2759"/>
<feature type="region of interest" description="Disordered" evidence="1">
    <location>
        <begin position="50"/>
        <end position="85"/>
    </location>
</feature>
<name>A0A9W8V8D5_9HYPO</name>
<dbReference type="AlphaFoldDB" id="A0A9W8V8D5"/>
<keyword evidence="4" id="KW-1185">Reference proteome</keyword>
<accession>A0A9W8V8D5</accession>
<comment type="caution">
    <text evidence="3">The sequence shown here is derived from an EMBL/GenBank/DDBJ whole genome shotgun (WGS) entry which is preliminary data.</text>
</comment>
<dbReference type="EMBL" id="JAOQAV010000001">
    <property type="protein sequence ID" value="KAJ4197912.1"/>
    <property type="molecule type" value="Genomic_DNA"/>
</dbReference>
<sequence length="158" mass="17770">MRSLGQGLWSLLAYTIGICNANDSKYQHHDWLTRDLARIIWVQNPELASRPSSGASPCWPSSQLAPQRESPEISSRELQSGGDRHQDLNSSLLSEFQAHVHVRFQVERDRAAKTPKWRLHFTCIGSPPSTPPCSFAAPQAPYHRVLIGRDTHAHLLQT</sequence>
<feature type="signal peptide" evidence="2">
    <location>
        <begin position="1"/>
        <end position="21"/>
    </location>
</feature>
<gene>
    <name evidence="3" type="ORF">NW755_000606</name>
</gene>
<organism evidence="3 4">
    <name type="scientific">Fusarium falciforme</name>
    <dbReference type="NCBI Taxonomy" id="195108"/>
    <lineage>
        <taxon>Eukaryota</taxon>
        <taxon>Fungi</taxon>
        <taxon>Dikarya</taxon>
        <taxon>Ascomycota</taxon>
        <taxon>Pezizomycotina</taxon>
        <taxon>Sordariomycetes</taxon>
        <taxon>Hypocreomycetidae</taxon>
        <taxon>Hypocreales</taxon>
        <taxon>Nectriaceae</taxon>
        <taxon>Fusarium</taxon>
        <taxon>Fusarium solani species complex</taxon>
    </lineage>
</organism>
<protein>
    <submittedName>
        <fullName evidence="3">Uncharacterized protein</fullName>
    </submittedName>
</protein>
<proteinExistence type="predicted"/>
<evidence type="ECO:0000256" key="2">
    <source>
        <dbReference type="SAM" id="SignalP"/>
    </source>
</evidence>
<feature type="compositionally biased region" description="Polar residues" evidence="1">
    <location>
        <begin position="50"/>
        <end position="65"/>
    </location>
</feature>
<evidence type="ECO:0000313" key="3">
    <source>
        <dbReference type="EMBL" id="KAJ4197912.1"/>
    </source>
</evidence>
<evidence type="ECO:0000256" key="1">
    <source>
        <dbReference type="SAM" id="MobiDB-lite"/>
    </source>
</evidence>
<evidence type="ECO:0000313" key="4">
    <source>
        <dbReference type="Proteomes" id="UP001152087"/>
    </source>
</evidence>
<reference evidence="3" key="1">
    <citation type="submission" date="2022-09" db="EMBL/GenBank/DDBJ databases">
        <title>Fusarium specimens isolated from Avocado Roots.</title>
        <authorList>
            <person name="Stajich J."/>
            <person name="Roper C."/>
            <person name="Heimlech-Rivalta G."/>
        </authorList>
    </citation>
    <scope>NUCLEOTIDE SEQUENCE</scope>
    <source>
        <strain evidence="3">A02</strain>
    </source>
</reference>